<protein>
    <submittedName>
        <fullName evidence="1">Uncharacterized protein</fullName>
    </submittedName>
</protein>
<organism evidence="1">
    <name type="scientific">Phlebia radiata</name>
    <name type="common">White-rot fungus</name>
    <dbReference type="NCBI Taxonomy" id="5308"/>
    <lineage>
        <taxon>Eukaryota</taxon>
        <taxon>Fungi</taxon>
        <taxon>Dikarya</taxon>
        <taxon>Basidiomycota</taxon>
        <taxon>Agaricomycotina</taxon>
        <taxon>Agaricomycetes</taxon>
        <taxon>Polyporales</taxon>
        <taxon>Meruliaceae</taxon>
        <taxon>Phlebia</taxon>
    </lineage>
</organism>
<evidence type="ECO:0000313" key="1">
    <source>
        <dbReference type="EMBL" id="CCE89224.1"/>
    </source>
</evidence>
<name>L8B9F4_PHLRA</name>
<accession>L8B9F4</accession>
<dbReference type="GeneID" id="14469629"/>
<geneLocation type="mitochondrion" evidence="1"/>
<dbReference type="RefSeq" id="YP_007374937.1">
    <property type="nucleotide sequence ID" value="NC_020148.1"/>
</dbReference>
<dbReference type="AlphaFoldDB" id="L8B9F4"/>
<gene>
    <name evidence="1" type="ORF">PRA_mt0140</name>
</gene>
<keyword evidence="1" id="KW-0496">Mitochondrion</keyword>
<sequence length="58" mass="6917">MLSLRYLRPVRYWLKKMFRQIFASRFLASTKTLCSYSVIAALNKKTKCLNIFEVIKRA</sequence>
<dbReference type="EMBL" id="HE613568">
    <property type="protein sequence ID" value="CCE89224.1"/>
    <property type="molecule type" value="Genomic_DNA"/>
</dbReference>
<proteinExistence type="predicted"/>
<reference evidence="1" key="1">
    <citation type="journal article" date="2014" name="PLoS ONE">
        <title>Mitochondrial Genome of Phlebia radiata Is the Second Largest (156 kbp) among Fungi and Features Signs of Genome Flexibility and Recent Recombination Events.</title>
        <authorList>
            <person name="Salavirta H."/>
            <person name="Oksanen I."/>
            <person name="Kuuskeri J."/>
            <person name="Makela M."/>
            <person name="Laine P."/>
            <person name="Paulin L."/>
            <person name="Lundell T."/>
        </authorList>
    </citation>
    <scope>NUCLEOTIDE SEQUENCE</scope>
    <source>
        <strain evidence="1">79</strain>
    </source>
</reference>